<dbReference type="EMBL" id="SIRE01000024">
    <property type="protein sequence ID" value="TBL72403.1"/>
    <property type="molecule type" value="Genomic_DNA"/>
</dbReference>
<dbReference type="AlphaFoldDB" id="A0A4Q9DHM3"/>
<evidence type="ECO:0000256" key="4">
    <source>
        <dbReference type="ARBA" id="ARBA00023139"/>
    </source>
</evidence>
<dbReference type="SUPFAM" id="SSF53850">
    <property type="entry name" value="Periplasmic binding protein-like II"/>
    <property type="match status" value="1"/>
</dbReference>
<dbReference type="RefSeq" id="WP_131016971.1">
    <property type="nucleotide sequence ID" value="NZ_SIRE01000024.1"/>
</dbReference>
<accession>A0A4Q9DHM3</accession>
<dbReference type="Gene3D" id="3.40.190.10">
    <property type="entry name" value="Periplasmic binding protein-like II"/>
    <property type="match status" value="2"/>
</dbReference>
<feature type="chain" id="PRO_5038840812" evidence="6">
    <location>
        <begin position="28"/>
        <end position="511"/>
    </location>
</feature>
<dbReference type="PANTHER" id="PTHR43649">
    <property type="entry name" value="ARABINOSE-BINDING PROTEIN-RELATED"/>
    <property type="match status" value="1"/>
</dbReference>
<keyword evidence="4" id="KW-0564">Palmitate</keyword>
<keyword evidence="1" id="KW-1003">Cell membrane</keyword>
<dbReference type="CDD" id="cd13580">
    <property type="entry name" value="PBP2_AlgQ_like_1"/>
    <property type="match status" value="1"/>
</dbReference>
<proteinExistence type="predicted"/>
<keyword evidence="8" id="KW-1185">Reference proteome</keyword>
<evidence type="ECO:0000313" key="7">
    <source>
        <dbReference type="EMBL" id="TBL72403.1"/>
    </source>
</evidence>
<dbReference type="Pfam" id="PF01547">
    <property type="entry name" value="SBP_bac_1"/>
    <property type="match status" value="1"/>
</dbReference>
<dbReference type="PROSITE" id="PS51257">
    <property type="entry name" value="PROKAR_LIPOPROTEIN"/>
    <property type="match status" value="1"/>
</dbReference>
<keyword evidence="5" id="KW-0449">Lipoprotein</keyword>
<evidence type="ECO:0000256" key="2">
    <source>
        <dbReference type="ARBA" id="ARBA00022729"/>
    </source>
</evidence>
<dbReference type="InterPro" id="IPR050490">
    <property type="entry name" value="Bact_solute-bd_prot1"/>
</dbReference>
<name>A0A4Q9DHM3_9BACL</name>
<sequence length="511" mass="56958">MVTKKSKSIAATTAVTLLATAVLTACSGGGVTTSAPPKSADGGKAAEKTETISIITEFNTPEAPGPDNPVLKEFEKRTNTKLNIMWTSPNSYGDKINLVLASGEMPDLVKVLDFNNSLMRQMIQQGAFWDLTPYLKDYPHLMEYPKEVWDKTKINGKNFLIPSVRPLHGGPGLPIIRKDWLDKLNLKVPETLDDLYNVMKAFAEQDPDGNGKKDTIPLLPRNDLSWVEGVLNHANGKWKEQDGKLIDTTFEPGTREALLWLNKIFKEGFMPADYALMKETQSEDLAKTGTVGIYPNTIEAIWRVQAELIKTNPAANFLPLSYVSSPAGKYAPSTPGFSGVYMIPKSVPESKMKKILSLMDYGASEEGFELACYGLPNVHFTTDKDGFKMATDQAFKDSVSQSSFGKIFERYDKYLWAYRTGMPKELFERNKKIVDERSQYTVSDPSVGLISETWLKAGPDFTKKINDLKTKIIMGQEPIDSWDSMVAKLKADATYMKSIDEMNQAYQAVKK</sequence>
<reference evidence="7 8" key="1">
    <citation type="submission" date="2019-02" db="EMBL/GenBank/DDBJ databases">
        <title>Paenibacillus sp. nov., isolated from surface-sterilized tissue of Thalictrum simplex L.</title>
        <authorList>
            <person name="Tuo L."/>
        </authorList>
    </citation>
    <scope>NUCLEOTIDE SEQUENCE [LARGE SCALE GENOMIC DNA]</scope>
    <source>
        <strain evidence="7 8">N2SHLJ1</strain>
    </source>
</reference>
<comment type="caution">
    <text evidence="7">The sequence shown here is derived from an EMBL/GenBank/DDBJ whole genome shotgun (WGS) entry which is preliminary data.</text>
</comment>
<keyword evidence="2 6" id="KW-0732">Signal</keyword>
<dbReference type="InterPro" id="IPR006059">
    <property type="entry name" value="SBP"/>
</dbReference>
<keyword evidence="3" id="KW-0472">Membrane</keyword>
<protein>
    <submittedName>
        <fullName evidence="7">Extracellular solute-binding protein</fullName>
    </submittedName>
</protein>
<dbReference type="OrthoDB" id="9787283at2"/>
<dbReference type="PANTHER" id="PTHR43649:SF33">
    <property type="entry name" value="POLYGALACTURONAN_RHAMNOGALACTURONAN-BINDING PROTEIN YTCQ"/>
    <property type="match status" value="1"/>
</dbReference>
<organism evidence="7 8">
    <name type="scientific">Paenibacillus thalictri</name>
    <dbReference type="NCBI Taxonomy" id="2527873"/>
    <lineage>
        <taxon>Bacteria</taxon>
        <taxon>Bacillati</taxon>
        <taxon>Bacillota</taxon>
        <taxon>Bacilli</taxon>
        <taxon>Bacillales</taxon>
        <taxon>Paenibacillaceae</taxon>
        <taxon>Paenibacillus</taxon>
    </lineage>
</organism>
<evidence type="ECO:0000256" key="3">
    <source>
        <dbReference type="ARBA" id="ARBA00023136"/>
    </source>
</evidence>
<evidence type="ECO:0000256" key="5">
    <source>
        <dbReference type="ARBA" id="ARBA00023288"/>
    </source>
</evidence>
<evidence type="ECO:0000256" key="6">
    <source>
        <dbReference type="SAM" id="SignalP"/>
    </source>
</evidence>
<gene>
    <name evidence="7" type="ORF">EYB31_28895</name>
</gene>
<dbReference type="Proteomes" id="UP000293142">
    <property type="component" value="Unassembled WGS sequence"/>
</dbReference>
<evidence type="ECO:0000313" key="8">
    <source>
        <dbReference type="Proteomes" id="UP000293142"/>
    </source>
</evidence>
<feature type="signal peptide" evidence="6">
    <location>
        <begin position="1"/>
        <end position="27"/>
    </location>
</feature>
<evidence type="ECO:0000256" key="1">
    <source>
        <dbReference type="ARBA" id="ARBA00022475"/>
    </source>
</evidence>